<name>A0A383TDV8_9LACT</name>
<evidence type="ECO:0000313" key="6">
    <source>
        <dbReference type="Proteomes" id="UP000262072"/>
    </source>
</evidence>
<dbReference type="GO" id="GO:0009307">
    <property type="term" value="P:DNA restriction-modification system"/>
    <property type="evidence" value="ECO:0007669"/>
    <property type="project" value="UniProtKB-KW"/>
</dbReference>
<evidence type="ECO:0000256" key="3">
    <source>
        <dbReference type="ARBA" id="ARBA00023125"/>
    </source>
</evidence>
<dbReference type="InterPro" id="IPR044946">
    <property type="entry name" value="Restrct_endonuc_typeI_TRD_sf"/>
</dbReference>
<evidence type="ECO:0000256" key="1">
    <source>
        <dbReference type="ARBA" id="ARBA00010923"/>
    </source>
</evidence>
<dbReference type="GO" id="GO:0003677">
    <property type="term" value="F:DNA binding"/>
    <property type="evidence" value="ECO:0007669"/>
    <property type="project" value="UniProtKB-KW"/>
</dbReference>
<dbReference type="PANTHER" id="PTHR30408:SF12">
    <property type="entry name" value="TYPE I RESTRICTION ENZYME MJAVIII SPECIFICITY SUBUNIT"/>
    <property type="match status" value="1"/>
</dbReference>
<keyword evidence="5" id="KW-0378">Hydrolase</keyword>
<dbReference type="InterPro" id="IPR052021">
    <property type="entry name" value="Type-I_RS_S_subunit"/>
</dbReference>
<dbReference type="RefSeq" id="WP_233436749.1">
    <property type="nucleotide sequence ID" value="NZ_UNRR01000008.1"/>
</dbReference>
<dbReference type="EMBL" id="UNRR01000008">
    <property type="protein sequence ID" value="SYZ77844.1"/>
    <property type="molecule type" value="Genomic_DNA"/>
</dbReference>
<dbReference type="CDD" id="cd17259">
    <property type="entry name" value="RMtype1_S_StySKI-TRD2-CR2_like"/>
    <property type="match status" value="1"/>
</dbReference>
<proteinExistence type="inferred from homology"/>
<sequence>MTETEKRVPDLRFKGFIEDWEQRKFSDYYKISSGFAFKLQDYEENGVPIVNGESIKHGVVSSNNFNYLPDSYRNKYPQFILNAGDIVLGLNRPITNGELKIARIPDKLDKSLLYQRAGRIEYNKPINKEFSFVLLDKEIFKYTLKEAVGSDQPFISTTNLAKWKMGVPSSKIEMEKIGVFFNRLNETIALHQRKLTLLKQLEQTYLDALFPQNDEHIPVLRFSAFSDSWEERKFSNIVNRVSLQSNDSNLPKVEFEDIVSGEGRLNKDISQKFDSRKGTVFEPNFILYGKLRPYLKNWLFPNFKGIALGDFWIFEPKNSSSIFDYYLIQSDRYQTAANLSSGTKMPRSDWKIVSETVFNIPNSIEEQEKIGAFFKQLDNASALHQCKLVKLIKLKNVLLGKMFL</sequence>
<organism evidence="5 6">
    <name type="scientific">Trichococcus shcherbakoviae</name>
    <dbReference type="NCBI Taxonomy" id="2094020"/>
    <lineage>
        <taxon>Bacteria</taxon>
        <taxon>Bacillati</taxon>
        <taxon>Bacillota</taxon>
        <taxon>Bacilli</taxon>
        <taxon>Lactobacillales</taxon>
        <taxon>Carnobacteriaceae</taxon>
        <taxon>Trichococcus</taxon>
    </lineage>
</organism>
<feature type="domain" description="Type I restriction modification DNA specificity" evidence="4">
    <location>
        <begin position="18"/>
        <end position="199"/>
    </location>
</feature>
<dbReference type="Pfam" id="PF01420">
    <property type="entry name" value="Methylase_S"/>
    <property type="match status" value="2"/>
</dbReference>
<keyword evidence="5" id="KW-0255">Endonuclease</keyword>
<gene>
    <name evidence="5" type="ORF">TART1_0614</name>
</gene>
<dbReference type="Gene3D" id="3.90.220.20">
    <property type="entry name" value="DNA methylase specificity domains"/>
    <property type="match status" value="3"/>
</dbReference>
<dbReference type="Proteomes" id="UP000262072">
    <property type="component" value="Unassembled WGS sequence"/>
</dbReference>
<dbReference type="InterPro" id="IPR000055">
    <property type="entry name" value="Restrct_endonuc_typeI_TRD"/>
</dbReference>
<reference evidence="6" key="1">
    <citation type="submission" date="2018-05" db="EMBL/GenBank/DDBJ databases">
        <authorList>
            <person name="Strepis N."/>
        </authorList>
    </citation>
    <scope>NUCLEOTIDE SEQUENCE [LARGE SCALE GENOMIC DNA]</scope>
</reference>
<comment type="similarity">
    <text evidence="1">Belongs to the type-I restriction system S methylase family.</text>
</comment>
<evidence type="ECO:0000259" key="4">
    <source>
        <dbReference type="Pfam" id="PF01420"/>
    </source>
</evidence>
<evidence type="ECO:0000256" key="2">
    <source>
        <dbReference type="ARBA" id="ARBA00022747"/>
    </source>
</evidence>
<accession>A0A383TDV8</accession>
<dbReference type="SUPFAM" id="SSF116734">
    <property type="entry name" value="DNA methylase specificity domain"/>
    <property type="match status" value="2"/>
</dbReference>
<feature type="domain" description="Type I restriction modification DNA specificity" evidence="4">
    <location>
        <begin position="306"/>
        <end position="388"/>
    </location>
</feature>
<dbReference type="PANTHER" id="PTHR30408">
    <property type="entry name" value="TYPE-1 RESTRICTION ENZYME ECOKI SPECIFICITY PROTEIN"/>
    <property type="match status" value="1"/>
</dbReference>
<keyword evidence="3" id="KW-0238">DNA-binding</keyword>
<protein>
    <submittedName>
        <fullName evidence="5">Restriction endonuclease type i hsds</fullName>
    </submittedName>
</protein>
<evidence type="ECO:0000313" key="5">
    <source>
        <dbReference type="EMBL" id="SYZ77844.1"/>
    </source>
</evidence>
<keyword evidence="2" id="KW-0680">Restriction system</keyword>
<dbReference type="AlphaFoldDB" id="A0A383TDV8"/>
<dbReference type="GO" id="GO:0004519">
    <property type="term" value="F:endonuclease activity"/>
    <property type="evidence" value="ECO:0007669"/>
    <property type="project" value="UniProtKB-KW"/>
</dbReference>
<keyword evidence="5" id="KW-0540">Nuclease</keyword>